<reference evidence="1" key="1">
    <citation type="journal article" date="2021" name="IMA Fungus">
        <title>Genomic characterization of three marine fungi, including Emericellopsis atlantica sp. nov. with signatures of a generalist lifestyle and marine biomass degradation.</title>
        <authorList>
            <person name="Hagestad O.C."/>
            <person name="Hou L."/>
            <person name="Andersen J.H."/>
            <person name="Hansen E.H."/>
            <person name="Altermark B."/>
            <person name="Li C."/>
            <person name="Kuhnert E."/>
            <person name="Cox R.J."/>
            <person name="Crous P.W."/>
            <person name="Spatafora J.W."/>
            <person name="Lail K."/>
            <person name="Amirebrahimi M."/>
            <person name="Lipzen A."/>
            <person name="Pangilinan J."/>
            <person name="Andreopoulos W."/>
            <person name="Hayes R.D."/>
            <person name="Ng V."/>
            <person name="Grigoriev I.V."/>
            <person name="Jackson S.A."/>
            <person name="Sutton T.D.S."/>
            <person name="Dobson A.D.W."/>
            <person name="Rama T."/>
        </authorList>
    </citation>
    <scope>NUCLEOTIDE SEQUENCE</scope>
    <source>
        <strain evidence="1">TRa018bII</strain>
    </source>
</reference>
<protein>
    <submittedName>
        <fullName evidence="1">Uncharacterized protein</fullName>
    </submittedName>
</protein>
<organism evidence="1 2">
    <name type="scientific">Amylocarpus encephaloides</name>
    <dbReference type="NCBI Taxonomy" id="45428"/>
    <lineage>
        <taxon>Eukaryota</taxon>
        <taxon>Fungi</taxon>
        <taxon>Dikarya</taxon>
        <taxon>Ascomycota</taxon>
        <taxon>Pezizomycotina</taxon>
        <taxon>Leotiomycetes</taxon>
        <taxon>Helotiales</taxon>
        <taxon>Helotiales incertae sedis</taxon>
        <taxon>Amylocarpus</taxon>
    </lineage>
</organism>
<accession>A0A9P8CB94</accession>
<dbReference type="Proteomes" id="UP000824998">
    <property type="component" value="Unassembled WGS sequence"/>
</dbReference>
<evidence type="ECO:0000313" key="2">
    <source>
        <dbReference type="Proteomes" id="UP000824998"/>
    </source>
</evidence>
<dbReference type="EMBL" id="MU251363">
    <property type="protein sequence ID" value="KAG9238966.1"/>
    <property type="molecule type" value="Genomic_DNA"/>
</dbReference>
<gene>
    <name evidence="1" type="ORF">BJ875DRAFT_539136</name>
</gene>
<dbReference type="AlphaFoldDB" id="A0A9P8CB94"/>
<proteinExistence type="predicted"/>
<sequence>MANFVPGFRVKHQLLRLITATHHKVAPLSPSERLTAANATKEIQSRSHVIPSHPSLVLHPNAAELEINLNLTTTTGAGILRTSADRTFTYIDSTFIDILDRYVPTVSRVKLNVIFNHSRNEARSMQRDQAKLLRWVFHKLNSFRLLTQFEIRYTMPDSVMPLGQIKTLAFFYRMHFTDWIFKSKVGNTDAWDTLEVGSDLDTK</sequence>
<keyword evidence="2" id="KW-1185">Reference proteome</keyword>
<comment type="caution">
    <text evidence="1">The sequence shown here is derived from an EMBL/GenBank/DDBJ whole genome shotgun (WGS) entry which is preliminary data.</text>
</comment>
<name>A0A9P8CB94_9HELO</name>
<evidence type="ECO:0000313" key="1">
    <source>
        <dbReference type="EMBL" id="KAG9238966.1"/>
    </source>
</evidence>